<evidence type="ECO:0000256" key="6">
    <source>
        <dbReference type="ARBA" id="ARBA00022989"/>
    </source>
</evidence>
<feature type="transmembrane region" description="Helical" evidence="8">
    <location>
        <begin position="99"/>
        <end position="120"/>
    </location>
</feature>
<keyword evidence="7 8" id="KW-0472">Membrane</keyword>
<feature type="transmembrane region" description="Helical" evidence="8">
    <location>
        <begin position="305"/>
        <end position="327"/>
    </location>
</feature>
<feature type="transmembrane region" description="Helical" evidence="8">
    <location>
        <begin position="211"/>
        <end position="229"/>
    </location>
</feature>
<accession>A0A6N3CA84</accession>
<dbReference type="EMBL" id="JAINVB010000001">
    <property type="protein sequence ID" value="MCK0086430.1"/>
    <property type="molecule type" value="Genomic_DNA"/>
</dbReference>
<evidence type="ECO:0000256" key="3">
    <source>
        <dbReference type="ARBA" id="ARBA00022448"/>
    </source>
</evidence>
<evidence type="ECO:0000313" key="10">
    <source>
        <dbReference type="EMBL" id="MDB2002863.1"/>
    </source>
</evidence>
<reference evidence="11" key="1">
    <citation type="submission" date="2019-11" db="EMBL/GenBank/DDBJ databases">
        <authorList>
            <person name="Feng L."/>
        </authorList>
    </citation>
    <scope>NUCLEOTIDE SEQUENCE</scope>
    <source>
        <strain evidence="11">CsymbiosumLFYP84</strain>
    </source>
</reference>
<feature type="transmembrane region" description="Helical" evidence="8">
    <location>
        <begin position="73"/>
        <end position="93"/>
    </location>
</feature>
<sequence length="469" mass="50925">MSNPILTFTNWVWGYPMLIWLVGGGIFLSFRYKFIQFTKLGFVLKNTIVKAFKGGEINSDGNKISGYKAVTGALASTLGAGNIVGTAIAIGYGGPGGVFWLWLTGLFACVIKYSEVVLGMKYRQRDKEGKWFGGPQYYLPKATGWKWIGFAYAISCAFCLFLAASAQIGSVVDTVETIHIPRIVSTAVLIIAAALIVLGGLTRLLSFTEKIVPVMSVIYMAAGLVVIVLNAKELPAAFASIFQYAFTGRAAVGGFGGATLAMCIRWGVCRGVYSNDSGTGVTTITHAAADVNHPVQQGMWGIFEVFFDTIVVCSVTCLVILTTGVWQTDASVSTLTIAGFQKALGPVAGGFIVSLSLTLFCFTTAVAQTLFGCDQLVKIFGEKAGTWGKYVYLGLMFIGGMVGISALINYVDFGSFLIIFFNMIGVYLCHGEVRKLTEEYFSDTEKWETQKWQPWVEMEEKDIRSSHHE</sequence>
<gene>
    <name evidence="11" type="primary">alsT_3</name>
    <name evidence="11" type="ORF">CSLFYP84_01389</name>
    <name evidence="9" type="ORF">K5I21_11225</name>
    <name evidence="10" type="ORF">PM006_21895</name>
</gene>
<dbReference type="Gene3D" id="1.20.1740.10">
    <property type="entry name" value="Amino acid/polyamine transporter I"/>
    <property type="match status" value="1"/>
</dbReference>
<dbReference type="PRINTS" id="PR00175">
    <property type="entry name" value="NAALASMPORT"/>
</dbReference>
<feature type="transmembrane region" description="Helical" evidence="8">
    <location>
        <begin position="413"/>
        <end position="430"/>
    </location>
</feature>
<dbReference type="PANTHER" id="PTHR30330">
    <property type="entry name" value="AGSS FAMILY TRANSPORTER, SODIUM-ALANINE"/>
    <property type="match status" value="1"/>
</dbReference>
<reference evidence="10" key="3">
    <citation type="submission" date="2023-01" db="EMBL/GenBank/DDBJ databases">
        <title>Human gut microbiome strain richness.</title>
        <authorList>
            <person name="Chen-Liaw A."/>
        </authorList>
    </citation>
    <scope>NUCLEOTIDE SEQUENCE</scope>
    <source>
        <strain evidence="10">B1_m1001713B170214d0_201011</strain>
    </source>
</reference>
<proteinExistence type="inferred from homology"/>
<dbReference type="GO" id="GO:0005886">
    <property type="term" value="C:plasma membrane"/>
    <property type="evidence" value="ECO:0007669"/>
    <property type="project" value="UniProtKB-SubCell"/>
</dbReference>
<organism evidence="11">
    <name type="scientific">Clostridium symbiosum</name>
    <name type="common">Bacteroides symbiosus</name>
    <dbReference type="NCBI Taxonomy" id="1512"/>
    <lineage>
        <taxon>Bacteria</taxon>
        <taxon>Bacillati</taxon>
        <taxon>Bacillota</taxon>
        <taxon>Clostridia</taxon>
        <taxon>Lachnospirales</taxon>
        <taxon>Lachnospiraceae</taxon>
        <taxon>Otoolea</taxon>
    </lineage>
</organism>
<evidence type="ECO:0000256" key="1">
    <source>
        <dbReference type="ARBA" id="ARBA00004651"/>
    </source>
</evidence>
<feature type="transmembrane region" description="Helical" evidence="8">
    <location>
        <begin position="390"/>
        <end position="407"/>
    </location>
</feature>
<keyword evidence="6 8" id="KW-1133">Transmembrane helix</keyword>
<keyword evidence="5 8" id="KW-0812">Transmembrane</keyword>
<keyword evidence="3 8" id="KW-0813">Transport</keyword>
<dbReference type="Proteomes" id="UP001203136">
    <property type="component" value="Unassembled WGS sequence"/>
</dbReference>
<name>A0A6N3CA84_CLOSY</name>
<evidence type="ECO:0000256" key="5">
    <source>
        <dbReference type="ARBA" id="ARBA00022692"/>
    </source>
</evidence>
<protein>
    <submittedName>
        <fullName evidence="9">Amino acid carrier protein</fullName>
    </submittedName>
    <submittedName>
        <fullName evidence="11">Amino-acid carrier protein AlsT</fullName>
    </submittedName>
</protein>
<evidence type="ECO:0000256" key="2">
    <source>
        <dbReference type="ARBA" id="ARBA00009261"/>
    </source>
</evidence>
<comment type="subcellular location">
    <subcellularLocation>
        <location evidence="1 8">Cell membrane</location>
        <topology evidence="1 8">Multi-pass membrane protein</topology>
    </subcellularLocation>
</comment>
<dbReference type="NCBIfam" id="TIGR00835">
    <property type="entry name" value="agcS"/>
    <property type="match status" value="1"/>
</dbReference>
<keyword evidence="8" id="KW-0769">Symport</keyword>
<feature type="transmembrane region" description="Helical" evidence="8">
    <location>
        <begin position="347"/>
        <end position="370"/>
    </location>
</feature>
<dbReference type="PANTHER" id="PTHR30330:SF3">
    <property type="entry name" value="TRANSCRIPTIONAL REGULATOR, LRP FAMILY"/>
    <property type="match status" value="1"/>
</dbReference>
<dbReference type="Proteomes" id="UP001300871">
    <property type="component" value="Unassembled WGS sequence"/>
</dbReference>
<dbReference type="InterPro" id="IPR001463">
    <property type="entry name" value="Na/Ala_symport"/>
</dbReference>
<dbReference type="EMBL" id="JAQLGM010000098">
    <property type="protein sequence ID" value="MDB2002863.1"/>
    <property type="molecule type" value="Genomic_DNA"/>
</dbReference>
<dbReference type="GO" id="GO:0005283">
    <property type="term" value="F:amino acid:sodium symporter activity"/>
    <property type="evidence" value="ECO:0007669"/>
    <property type="project" value="InterPro"/>
</dbReference>
<feature type="transmembrane region" description="Helical" evidence="8">
    <location>
        <begin position="241"/>
        <end position="264"/>
    </location>
</feature>
<evidence type="ECO:0000256" key="8">
    <source>
        <dbReference type="RuleBase" id="RU363064"/>
    </source>
</evidence>
<comment type="similarity">
    <text evidence="2 8">Belongs to the alanine or glycine:cation symporter (AGCS) (TC 2.A.25) family.</text>
</comment>
<evidence type="ECO:0000313" key="9">
    <source>
        <dbReference type="EMBL" id="MCK0086430.1"/>
    </source>
</evidence>
<feature type="transmembrane region" description="Helical" evidence="8">
    <location>
        <begin position="147"/>
        <end position="168"/>
    </location>
</feature>
<evidence type="ECO:0000256" key="7">
    <source>
        <dbReference type="ARBA" id="ARBA00023136"/>
    </source>
</evidence>
<dbReference type="RefSeq" id="WP_009296239.1">
    <property type="nucleotide sequence ID" value="NZ_BAABZD010000018.1"/>
</dbReference>
<keyword evidence="4 8" id="KW-1003">Cell membrane</keyword>
<evidence type="ECO:0000256" key="4">
    <source>
        <dbReference type="ARBA" id="ARBA00022475"/>
    </source>
</evidence>
<feature type="transmembrane region" description="Helical" evidence="8">
    <location>
        <begin position="12"/>
        <end position="30"/>
    </location>
</feature>
<feature type="transmembrane region" description="Helical" evidence="8">
    <location>
        <begin position="180"/>
        <end position="199"/>
    </location>
</feature>
<dbReference type="Pfam" id="PF01235">
    <property type="entry name" value="Na_Ala_symp"/>
    <property type="match status" value="1"/>
</dbReference>
<dbReference type="EMBL" id="CACRUA010000019">
    <property type="protein sequence ID" value="VYU12895.1"/>
    <property type="molecule type" value="Genomic_DNA"/>
</dbReference>
<evidence type="ECO:0000313" key="11">
    <source>
        <dbReference type="EMBL" id="VYU12895.1"/>
    </source>
</evidence>
<reference evidence="9" key="2">
    <citation type="journal article" date="2022" name="Cell Host Microbe">
        <title>Colonization of the live biotherapeutic product VE303 and modulation of the microbiota and metabolites in healthy volunteers.</title>
        <authorList>
            <person name="Dsouza M."/>
            <person name="Menon R."/>
            <person name="Crossette E."/>
            <person name="Bhattarai S.K."/>
            <person name="Schneider J."/>
            <person name="Kim Y.G."/>
            <person name="Reddy S."/>
            <person name="Caballero S."/>
            <person name="Felix C."/>
            <person name="Cornacchione L."/>
            <person name="Hendrickson J."/>
            <person name="Watson A.R."/>
            <person name="Minot S.S."/>
            <person name="Greenfield N."/>
            <person name="Schopf L."/>
            <person name="Szabady R."/>
            <person name="Patarroyo J."/>
            <person name="Smith W."/>
            <person name="Harrison P."/>
            <person name="Kuijper E.J."/>
            <person name="Kelly C.P."/>
            <person name="Olle B."/>
            <person name="Bobilev D."/>
            <person name="Silber J.L."/>
            <person name="Bucci V."/>
            <person name="Roberts B."/>
            <person name="Faith J."/>
            <person name="Norman J.M."/>
        </authorList>
    </citation>
    <scope>NUCLEOTIDE SEQUENCE</scope>
    <source>
        <strain evidence="9">VE303-04</strain>
    </source>
</reference>
<dbReference type="AlphaFoldDB" id="A0A6N3CA84"/>